<evidence type="ECO:0000256" key="4">
    <source>
        <dbReference type="PIRSR" id="PIRSR600760-2"/>
    </source>
</evidence>
<dbReference type="EC" id="3.1.3.25" evidence="5"/>
<keyword evidence="8" id="KW-1185">Reference proteome</keyword>
<dbReference type="GO" id="GO:0046854">
    <property type="term" value="P:phosphatidylinositol phosphate biosynthetic process"/>
    <property type="evidence" value="ECO:0007669"/>
    <property type="project" value="InterPro"/>
</dbReference>
<comment type="catalytic activity">
    <reaction evidence="5">
        <text>a myo-inositol phosphate + H2O = myo-inositol + phosphate</text>
        <dbReference type="Rhea" id="RHEA:24056"/>
        <dbReference type="ChEBI" id="CHEBI:15377"/>
        <dbReference type="ChEBI" id="CHEBI:17268"/>
        <dbReference type="ChEBI" id="CHEBI:43474"/>
        <dbReference type="ChEBI" id="CHEBI:84139"/>
        <dbReference type="EC" id="3.1.3.25"/>
    </reaction>
</comment>
<dbReference type="InterPro" id="IPR020550">
    <property type="entry name" value="Inositol_monophosphatase_CS"/>
</dbReference>
<dbReference type="EMBL" id="BACD03000012">
    <property type="protein sequence ID" value="GAO48102.1"/>
    <property type="molecule type" value="Genomic_DNA"/>
</dbReference>
<dbReference type="STRING" id="698492.A0A0E9NE23"/>
<accession>A0A0E9NE23</accession>
<keyword evidence="3 4" id="KW-0460">Magnesium</keyword>
<dbReference type="CDD" id="cd01639">
    <property type="entry name" value="IMPase"/>
    <property type="match status" value="1"/>
</dbReference>
<comment type="caution">
    <text evidence="7">The sequence shown here is derived from an EMBL/GenBank/DDBJ whole genome shotgun (WGS) entry which is preliminary data.</text>
</comment>
<evidence type="ECO:0000256" key="6">
    <source>
        <dbReference type="SAM" id="MobiDB-lite"/>
    </source>
</evidence>
<dbReference type="FunFam" id="3.30.540.10:FF:000004">
    <property type="entry name" value="Inositol-1-monophosphatase"/>
    <property type="match status" value="1"/>
</dbReference>
<dbReference type="SUPFAM" id="SSF56655">
    <property type="entry name" value="Carbohydrate phosphatase"/>
    <property type="match status" value="1"/>
</dbReference>
<sequence length="391" mass="41831">MANGTDMAVDLHELHRFAVELAVEAGALLRDASLSLRRPSQSSSSATAAQQKKNAVDLVTSTDHALEHLLRTRIHNRYPSHKFLGEESYEASLPSSERPYLVTGEPTWIVDPLDGTVNHVHQFPLTCISIGFALDGIPVMGVIYAPMLDQLFSGAKGCGAYMNTHCLLRAPTFDSTTSLPLIQPPPPIPPNAPQGCLLAVEWGKDRRLSVDSTLARKIESFVTLASSPSIAPPPGPHTPGASIPTPSHTPIPTQQDTPPPILPALRAPGGMVHGIRSLGSAALDMAYVAAGSLDIFWEGGCWEWDVCAGWAILVEAGGLITTCNSPPEGDPDVAEIPEARLGSRLYLAVRPAGDAVSENGSGRETAREGQERCVREVWKRIRGLGYRRDGA</sequence>
<reference evidence="7 8" key="3">
    <citation type="journal article" date="2015" name="Genome Announc.">
        <title>Draft Genome Sequence of the Archiascomycetous Yeast Saitoella complicata.</title>
        <authorList>
            <person name="Yamauchi K."/>
            <person name="Kondo S."/>
            <person name="Hamamoto M."/>
            <person name="Takahashi Y."/>
            <person name="Ogura Y."/>
            <person name="Hayashi T."/>
            <person name="Nishida H."/>
        </authorList>
    </citation>
    <scope>NUCLEOTIDE SEQUENCE [LARGE SCALE GENOMIC DNA]</scope>
    <source>
        <strain evidence="7 8">NRRL Y-17804</strain>
    </source>
</reference>
<dbReference type="Pfam" id="PF00459">
    <property type="entry name" value="Inositol_P"/>
    <property type="match status" value="1"/>
</dbReference>
<evidence type="ECO:0000256" key="1">
    <source>
        <dbReference type="ARBA" id="ARBA00009759"/>
    </source>
</evidence>
<dbReference type="PANTHER" id="PTHR20854">
    <property type="entry name" value="INOSITOL MONOPHOSPHATASE"/>
    <property type="match status" value="1"/>
</dbReference>
<dbReference type="GO" id="GO:0006021">
    <property type="term" value="P:inositol biosynthetic process"/>
    <property type="evidence" value="ECO:0007669"/>
    <property type="project" value="UniProtKB-UniPathway"/>
</dbReference>
<dbReference type="InterPro" id="IPR033942">
    <property type="entry name" value="IMPase"/>
</dbReference>
<dbReference type="OMA" id="QTIHYGR"/>
<gene>
    <name evidence="7" type="ORF">G7K_2289-t1</name>
</gene>
<feature type="compositionally biased region" description="Low complexity" evidence="6">
    <location>
        <begin position="238"/>
        <end position="256"/>
    </location>
</feature>
<evidence type="ECO:0000313" key="7">
    <source>
        <dbReference type="EMBL" id="GAO48102.1"/>
    </source>
</evidence>
<keyword evidence="2 4" id="KW-0479">Metal-binding</keyword>
<organism evidence="7 8">
    <name type="scientific">Saitoella complicata (strain BCRC 22490 / CBS 7301 / JCM 7358 / NBRC 10748 / NRRL Y-17804)</name>
    <dbReference type="NCBI Taxonomy" id="698492"/>
    <lineage>
        <taxon>Eukaryota</taxon>
        <taxon>Fungi</taxon>
        <taxon>Dikarya</taxon>
        <taxon>Ascomycota</taxon>
        <taxon>Taphrinomycotina</taxon>
        <taxon>Taphrinomycotina incertae sedis</taxon>
        <taxon>Saitoella</taxon>
    </lineage>
</organism>
<evidence type="ECO:0000256" key="2">
    <source>
        <dbReference type="ARBA" id="ARBA00022723"/>
    </source>
</evidence>
<dbReference type="AlphaFoldDB" id="A0A0E9NE23"/>
<evidence type="ECO:0000313" key="8">
    <source>
        <dbReference type="Proteomes" id="UP000033140"/>
    </source>
</evidence>
<dbReference type="GO" id="GO:0008934">
    <property type="term" value="F:inositol monophosphate 1-phosphatase activity"/>
    <property type="evidence" value="ECO:0007669"/>
    <property type="project" value="InterPro"/>
</dbReference>
<dbReference type="Proteomes" id="UP000033140">
    <property type="component" value="Unassembled WGS sequence"/>
</dbReference>
<evidence type="ECO:0000256" key="3">
    <source>
        <dbReference type="ARBA" id="ARBA00022842"/>
    </source>
</evidence>
<dbReference type="PROSITE" id="PS00630">
    <property type="entry name" value="IMP_2"/>
    <property type="match status" value="1"/>
</dbReference>
<name>A0A0E9NE23_SAICN</name>
<dbReference type="GO" id="GO:0007165">
    <property type="term" value="P:signal transduction"/>
    <property type="evidence" value="ECO:0007669"/>
    <property type="project" value="TreeGrafter"/>
</dbReference>
<dbReference type="Gene3D" id="3.40.190.80">
    <property type="match status" value="1"/>
</dbReference>
<comment type="cofactor">
    <cofactor evidence="4 5">
        <name>Mg(2+)</name>
        <dbReference type="ChEBI" id="CHEBI:18420"/>
    </cofactor>
</comment>
<feature type="binding site" evidence="4">
    <location>
        <position position="114"/>
    </location>
    <ligand>
        <name>Mg(2+)</name>
        <dbReference type="ChEBI" id="CHEBI:18420"/>
        <label>1</label>
        <note>catalytic</note>
    </ligand>
</feature>
<proteinExistence type="inferred from homology"/>
<dbReference type="GO" id="GO:0046872">
    <property type="term" value="F:metal ion binding"/>
    <property type="evidence" value="ECO:0007669"/>
    <property type="project" value="UniProtKB-KW"/>
</dbReference>
<dbReference type="Gene3D" id="3.30.540.10">
    <property type="entry name" value="Fructose-1,6-Bisphosphatase, subunit A, domain 1"/>
    <property type="match status" value="1"/>
</dbReference>
<feature type="binding site" evidence="4">
    <location>
        <position position="111"/>
    </location>
    <ligand>
        <name>Mg(2+)</name>
        <dbReference type="ChEBI" id="CHEBI:18420"/>
        <label>1</label>
        <note>catalytic</note>
    </ligand>
</feature>
<feature type="binding site" evidence="4">
    <location>
        <position position="113"/>
    </location>
    <ligand>
        <name>Mg(2+)</name>
        <dbReference type="ChEBI" id="CHEBI:18420"/>
        <label>1</label>
        <note>catalytic</note>
    </ligand>
</feature>
<protein>
    <recommendedName>
        <fullName evidence="5">Inositol-1-monophosphatase</fullName>
        <ecNumber evidence="5">3.1.3.25</ecNumber>
    </recommendedName>
</protein>
<dbReference type="InterPro" id="IPR000760">
    <property type="entry name" value="Inositol_monophosphatase-like"/>
</dbReference>
<evidence type="ECO:0000256" key="5">
    <source>
        <dbReference type="RuleBase" id="RU364068"/>
    </source>
</evidence>
<dbReference type="PRINTS" id="PR00377">
    <property type="entry name" value="IMPHPHTASES"/>
</dbReference>
<keyword evidence="5" id="KW-0378">Hydrolase</keyword>
<feature type="binding site" evidence="4">
    <location>
        <position position="86"/>
    </location>
    <ligand>
        <name>Mg(2+)</name>
        <dbReference type="ChEBI" id="CHEBI:18420"/>
        <label>1</label>
        <note>catalytic</note>
    </ligand>
</feature>
<feature type="binding site" evidence="4">
    <location>
        <position position="305"/>
    </location>
    <ligand>
        <name>Mg(2+)</name>
        <dbReference type="ChEBI" id="CHEBI:18420"/>
        <label>1</label>
        <note>catalytic</note>
    </ligand>
</feature>
<comment type="pathway">
    <text evidence="5">Polyol metabolism; myo-inositol biosynthesis; myo-inositol from D-glucose 6-phosphate: step 2/2.</text>
</comment>
<comment type="similarity">
    <text evidence="1 5">Belongs to the inositol monophosphatase superfamily.</text>
</comment>
<reference evidence="7 8" key="2">
    <citation type="journal article" date="2014" name="J. Gen. Appl. Microbiol.">
        <title>The early diverging ascomycetous budding yeast Saitoella complicata has three histone deacetylases belonging to the Clr6, Hos2, and Rpd3 lineages.</title>
        <authorList>
            <person name="Nishida H."/>
            <person name="Matsumoto T."/>
            <person name="Kondo S."/>
            <person name="Hamamoto M."/>
            <person name="Yoshikawa H."/>
        </authorList>
    </citation>
    <scope>NUCLEOTIDE SEQUENCE [LARGE SCALE GENOMIC DNA]</scope>
    <source>
        <strain evidence="7 8">NRRL Y-17804</strain>
    </source>
</reference>
<reference evidence="7 8" key="1">
    <citation type="journal article" date="2011" name="J. Gen. Appl. Microbiol.">
        <title>Draft genome sequencing of the enigmatic yeast Saitoella complicata.</title>
        <authorList>
            <person name="Nishida H."/>
            <person name="Hamamoto M."/>
            <person name="Sugiyama J."/>
        </authorList>
    </citation>
    <scope>NUCLEOTIDE SEQUENCE [LARGE SCALE GENOMIC DNA]</scope>
    <source>
        <strain evidence="7 8">NRRL Y-17804</strain>
    </source>
</reference>
<dbReference type="UniPathway" id="UPA00823">
    <property type="reaction ID" value="UER00788"/>
</dbReference>
<dbReference type="PANTHER" id="PTHR20854:SF39">
    <property type="entry name" value="PROTEIN QUTG"/>
    <property type="match status" value="1"/>
</dbReference>
<feature type="region of interest" description="Disordered" evidence="6">
    <location>
        <begin position="226"/>
        <end position="263"/>
    </location>
</feature>